<sequence>MASEFRKDIVSGEWLLVAGGLKKKPNFFAAKKAKSAPKKNCPFENPQKTNNAPPLFWLPMTKAKGYEKEKIDSWFLQVIPNKFPILAPHKTCPVPIYEGPYQKMGGVGFQEVVITRYHDRSLGFMKPEEIALVLEAYLERYIALKYEMCTEYILIFHNHGPSSGATVAHPHSQILALPIIPLDVSRSLFGSARYFHKNKKCVHCILLKKEFKGKKRIIFKNDLFVVIAPYASHVSFEMRIYPLRHNSNFEEISAEEKKSLSEIMHVVFAKIKNGMNNTDYNFFIHTAPTKAKDVNHYHWHMEILPRTSIWGGLELGSGTEVIKVPPEEAAGILRKVKYD</sequence>
<evidence type="ECO:0000256" key="4">
    <source>
        <dbReference type="PIRSR" id="PIRSR000808-1"/>
    </source>
</evidence>
<dbReference type="SUPFAM" id="SSF54197">
    <property type="entry name" value="HIT-like"/>
    <property type="match status" value="2"/>
</dbReference>
<dbReference type="PANTHER" id="PTHR42763:SF2">
    <property type="entry name" value="ADP-GLUCOSE PHOSPHORYLASE"/>
    <property type="match status" value="1"/>
</dbReference>
<dbReference type="PANTHER" id="PTHR42763">
    <property type="entry name" value="ADP-GLUCOSE PHOSPHORYLASE"/>
    <property type="match status" value="1"/>
</dbReference>
<evidence type="ECO:0000256" key="2">
    <source>
        <dbReference type="ARBA" id="ARBA00022695"/>
    </source>
</evidence>
<protein>
    <submittedName>
        <fullName evidence="7">Galactose-1-phosphate uridylyltransferase, UDPglucose--hexose-1-phosphate uridylyltransferase</fullName>
        <ecNumber evidence="7">2.7.7.12</ecNumber>
    </submittedName>
</protein>
<feature type="domain" description="Galactose-1-phosphate uridyl transferase N-terminal" evidence="5">
    <location>
        <begin position="107"/>
        <end position="181"/>
    </location>
</feature>
<dbReference type="EMBL" id="KT007001">
    <property type="protein sequence ID" value="AKQ02607.1"/>
    <property type="molecule type" value="Genomic_DNA"/>
</dbReference>
<dbReference type="GO" id="GO:0008270">
    <property type="term" value="F:zinc ion binding"/>
    <property type="evidence" value="ECO:0007669"/>
    <property type="project" value="InterPro"/>
</dbReference>
<dbReference type="Pfam" id="PF01230">
    <property type="entry name" value="HIT"/>
    <property type="match status" value="1"/>
</dbReference>
<dbReference type="InterPro" id="IPR036265">
    <property type="entry name" value="HIT-like_sf"/>
</dbReference>
<dbReference type="GO" id="GO:0008108">
    <property type="term" value="F:UDP-glucose:hexose-1-phosphate uridylyltransferase activity"/>
    <property type="evidence" value="ECO:0007669"/>
    <property type="project" value="UniProtKB-EC"/>
</dbReference>
<evidence type="ECO:0000313" key="7">
    <source>
        <dbReference type="EMBL" id="AKQ02607.1"/>
    </source>
</evidence>
<evidence type="ECO:0000256" key="3">
    <source>
        <dbReference type="ARBA" id="ARBA00023277"/>
    </source>
</evidence>
<proteinExistence type="predicted"/>
<dbReference type="InterPro" id="IPR011146">
    <property type="entry name" value="HIT-like"/>
</dbReference>
<feature type="active site" description="Tele-UMP-histidine intermediate" evidence="4">
    <location>
        <position position="171"/>
    </location>
</feature>
<evidence type="ECO:0000259" key="6">
    <source>
        <dbReference type="Pfam" id="PF01230"/>
    </source>
</evidence>
<evidence type="ECO:0000259" key="5">
    <source>
        <dbReference type="Pfam" id="PF01087"/>
    </source>
</evidence>
<dbReference type="InterPro" id="IPR001937">
    <property type="entry name" value="GalP_UDPtransf1"/>
</dbReference>
<feature type="domain" description="HIT" evidence="6">
    <location>
        <begin position="214"/>
        <end position="301"/>
    </location>
</feature>
<dbReference type="InterPro" id="IPR005849">
    <property type="entry name" value="GalP_Utransf_N"/>
</dbReference>
<dbReference type="AlphaFoldDB" id="A0A0H4T7Z3"/>
<dbReference type="EC" id="2.7.7.12" evidence="7"/>
<keyword evidence="2 7" id="KW-0548">Nucleotidyltransferase</keyword>
<keyword evidence="1 7" id="KW-0808">Transferase</keyword>
<dbReference type="PIRSF" id="PIRSF000808">
    <property type="entry name" value="GalT"/>
    <property type="match status" value="1"/>
</dbReference>
<organism evidence="7">
    <name type="scientific">uncultured Parcubacteria bacterium Rifle_16ft_4_minimus_37658</name>
    <dbReference type="NCBI Taxonomy" id="1665141"/>
    <lineage>
        <taxon>Bacteria</taxon>
        <taxon>Candidatus Parcubacteria</taxon>
        <taxon>environmental samples</taxon>
    </lineage>
</organism>
<dbReference type="Gene3D" id="3.30.428.10">
    <property type="entry name" value="HIT-like"/>
    <property type="match status" value="2"/>
</dbReference>
<dbReference type="InterPro" id="IPR053177">
    <property type="entry name" value="ADP-glucose_phosphorylase"/>
</dbReference>
<evidence type="ECO:0000256" key="1">
    <source>
        <dbReference type="ARBA" id="ARBA00022679"/>
    </source>
</evidence>
<keyword evidence="3" id="KW-0119">Carbohydrate metabolism</keyword>
<accession>A0A0H4T7Z3</accession>
<dbReference type="GO" id="GO:0006012">
    <property type="term" value="P:galactose metabolic process"/>
    <property type="evidence" value="ECO:0007669"/>
    <property type="project" value="InterPro"/>
</dbReference>
<name>A0A0H4T7Z3_9BACT</name>
<reference evidence="7" key="1">
    <citation type="journal article" date="2015" name="ISME J.">
        <title>Aquifer environment selects for microbial species cohorts in sediment and groundwater.</title>
        <authorList>
            <person name="Hug L.A."/>
            <person name="Thomas B.C."/>
            <person name="Brown C.T."/>
            <person name="Frischkorn K.R."/>
            <person name="Williams K.H."/>
            <person name="Tringe S.G."/>
            <person name="Banfield J.F."/>
        </authorList>
    </citation>
    <scope>NUCLEOTIDE SEQUENCE</scope>
</reference>
<dbReference type="Pfam" id="PF01087">
    <property type="entry name" value="GalP_UDP_transf"/>
    <property type="match status" value="1"/>
</dbReference>